<keyword evidence="2" id="KW-1185">Reference proteome</keyword>
<sequence length="73" mass="8147">MCSPFCPCISAKCRNEQEYRQQENTLNMRDPPQGPSPKILLECKAGCGSGLGARWLYDELVSSNISSCFEFPN</sequence>
<gene>
    <name evidence="1" type="ORF">XENOCAPTIV_004768</name>
</gene>
<evidence type="ECO:0000313" key="1">
    <source>
        <dbReference type="EMBL" id="MEQ2190668.1"/>
    </source>
</evidence>
<organism evidence="1 2">
    <name type="scientific">Xenoophorus captivus</name>
    <dbReference type="NCBI Taxonomy" id="1517983"/>
    <lineage>
        <taxon>Eukaryota</taxon>
        <taxon>Metazoa</taxon>
        <taxon>Chordata</taxon>
        <taxon>Craniata</taxon>
        <taxon>Vertebrata</taxon>
        <taxon>Euteleostomi</taxon>
        <taxon>Actinopterygii</taxon>
        <taxon>Neopterygii</taxon>
        <taxon>Teleostei</taxon>
        <taxon>Neoteleostei</taxon>
        <taxon>Acanthomorphata</taxon>
        <taxon>Ovalentaria</taxon>
        <taxon>Atherinomorphae</taxon>
        <taxon>Cyprinodontiformes</taxon>
        <taxon>Goodeidae</taxon>
        <taxon>Xenoophorus</taxon>
    </lineage>
</organism>
<accession>A0ABV0Q4D5</accession>
<reference evidence="1 2" key="1">
    <citation type="submission" date="2021-06" db="EMBL/GenBank/DDBJ databases">
        <authorList>
            <person name="Palmer J.M."/>
        </authorList>
    </citation>
    <scope>NUCLEOTIDE SEQUENCE [LARGE SCALE GENOMIC DNA]</scope>
    <source>
        <strain evidence="1 2">XC_2019</strain>
        <tissue evidence="1">Muscle</tissue>
    </source>
</reference>
<comment type="caution">
    <text evidence="1">The sequence shown here is derived from an EMBL/GenBank/DDBJ whole genome shotgun (WGS) entry which is preliminary data.</text>
</comment>
<protein>
    <submittedName>
        <fullName evidence="1">Uncharacterized protein</fullName>
    </submittedName>
</protein>
<name>A0ABV0Q4D5_9TELE</name>
<dbReference type="Proteomes" id="UP001434883">
    <property type="component" value="Unassembled WGS sequence"/>
</dbReference>
<proteinExistence type="predicted"/>
<evidence type="ECO:0000313" key="2">
    <source>
        <dbReference type="Proteomes" id="UP001434883"/>
    </source>
</evidence>
<dbReference type="EMBL" id="JAHRIN010000149">
    <property type="protein sequence ID" value="MEQ2190668.1"/>
    <property type="molecule type" value="Genomic_DNA"/>
</dbReference>